<dbReference type="GO" id="GO:0016787">
    <property type="term" value="F:hydrolase activity"/>
    <property type="evidence" value="ECO:0007669"/>
    <property type="project" value="UniProtKB-KW"/>
</dbReference>
<reference evidence="3 4" key="1">
    <citation type="submission" date="2016-04" db="EMBL/GenBank/DDBJ databases">
        <title>Complete Genome Sequence of Chryseobacterium sp. IHBB 10212.</title>
        <authorList>
            <person name="Pal M."/>
            <person name="Swarnkar M.K."/>
            <person name="Kaushal K."/>
            <person name="Chhibber S."/>
            <person name="Singh A.K."/>
            <person name="Gulati A."/>
        </authorList>
    </citation>
    <scope>NUCLEOTIDE SEQUENCE [LARGE SCALE GENOMIC DNA]</scope>
    <source>
        <strain evidence="3 4">IHBB 10212</strain>
    </source>
</reference>
<accession>A0A172XU18</accession>
<keyword evidence="3" id="KW-0378">Hydrolase</keyword>
<keyword evidence="1" id="KW-0472">Membrane</keyword>
<protein>
    <submittedName>
        <fullName evidence="3">Serine hydrolase</fullName>
    </submittedName>
</protein>
<evidence type="ECO:0000313" key="4">
    <source>
        <dbReference type="Proteomes" id="UP000077824"/>
    </source>
</evidence>
<evidence type="ECO:0000256" key="1">
    <source>
        <dbReference type="SAM" id="Phobius"/>
    </source>
</evidence>
<feature type="transmembrane region" description="Helical" evidence="1">
    <location>
        <begin position="6"/>
        <end position="26"/>
    </location>
</feature>
<dbReference type="SUPFAM" id="SSF56601">
    <property type="entry name" value="beta-lactamase/transpeptidase-like"/>
    <property type="match status" value="1"/>
</dbReference>
<feature type="domain" description="Beta-lactamase-related" evidence="2">
    <location>
        <begin position="77"/>
        <end position="362"/>
    </location>
</feature>
<dbReference type="InterPro" id="IPR050789">
    <property type="entry name" value="Diverse_Enzym_Activities"/>
</dbReference>
<organism evidence="3 4">
    <name type="scientific">Chryseobacterium glaciei</name>
    <dbReference type="NCBI Taxonomy" id="1685010"/>
    <lineage>
        <taxon>Bacteria</taxon>
        <taxon>Pseudomonadati</taxon>
        <taxon>Bacteroidota</taxon>
        <taxon>Flavobacteriia</taxon>
        <taxon>Flavobacteriales</taxon>
        <taxon>Weeksellaceae</taxon>
        <taxon>Chryseobacterium group</taxon>
        <taxon>Chryseobacterium</taxon>
    </lineage>
</organism>
<keyword evidence="4" id="KW-1185">Reference proteome</keyword>
<dbReference type="PANTHER" id="PTHR43283:SF7">
    <property type="entry name" value="BETA-LACTAMASE-RELATED DOMAIN-CONTAINING PROTEIN"/>
    <property type="match status" value="1"/>
</dbReference>
<dbReference type="Proteomes" id="UP000077824">
    <property type="component" value="Chromosome"/>
</dbReference>
<keyword evidence="1" id="KW-0812">Transmembrane</keyword>
<proteinExistence type="predicted"/>
<evidence type="ECO:0000313" key="3">
    <source>
        <dbReference type="EMBL" id="ANF50517.1"/>
    </source>
</evidence>
<name>A0A172XU18_9FLAO</name>
<evidence type="ECO:0000259" key="2">
    <source>
        <dbReference type="Pfam" id="PF00144"/>
    </source>
</evidence>
<dbReference type="EMBL" id="CP015199">
    <property type="protein sequence ID" value="ANF50517.1"/>
    <property type="molecule type" value="Genomic_DNA"/>
</dbReference>
<dbReference type="RefSeq" id="WP_066753650.1">
    <property type="nucleotide sequence ID" value="NZ_CP015199.1"/>
</dbReference>
<dbReference type="Pfam" id="PF00144">
    <property type="entry name" value="Beta-lactamase"/>
    <property type="match status" value="1"/>
</dbReference>
<dbReference type="InterPro" id="IPR012338">
    <property type="entry name" value="Beta-lactam/transpept-like"/>
</dbReference>
<gene>
    <name evidence="3" type="ORF">A0O34_08280</name>
</gene>
<dbReference type="InterPro" id="IPR001466">
    <property type="entry name" value="Beta-lactam-related"/>
</dbReference>
<dbReference type="AlphaFoldDB" id="A0A172XU18"/>
<dbReference type="OrthoDB" id="9773047at2"/>
<sequence length="379" mass="43362">MKALKYIIGGTALTVAAAYIFGYDYLFSGISKTYLKGKTSANIDDGKLFPRYLIATEEPKLWEEDPEYNKEELPENIVENLKHSHTAAFVVIKNGKILHEQYWDGYNQLSKTNSFSMAKAVTVMLLGKALEEGKIENIDAQFSDFYDEFKTKEFGNNVTIKNLAQMEAGLDWDEDYANPFRPNAKAYYGRSLAKAVFSRKFKEEPGQRYEYQSGSTQLLGFAVRKAINQSLASYLSEKFWIPLGMEQNAEWSVDDNGMEKTYCCIHSNARDYAKLGQLFLDDGKVGDVQLLNLDFINLMRTPTQKSKEIYGMGLWINYDNPIKHYYFLGLQGQYIIMVPEHNMVIVRTGSYSNNPKNDRGRPDQAKFLVNETVKLFQTT</sequence>
<dbReference type="Gene3D" id="3.40.710.10">
    <property type="entry name" value="DD-peptidase/beta-lactamase superfamily"/>
    <property type="match status" value="1"/>
</dbReference>
<keyword evidence="1" id="KW-1133">Transmembrane helix</keyword>
<dbReference type="PANTHER" id="PTHR43283">
    <property type="entry name" value="BETA-LACTAMASE-RELATED"/>
    <property type="match status" value="1"/>
</dbReference>
<dbReference type="KEGG" id="chh:A0O34_08280"/>